<dbReference type="GO" id="GO:0043822">
    <property type="term" value="F:ribonuclease M5 activity"/>
    <property type="evidence" value="ECO:0007669"/>
    <property type="project" value="TreeGrafter"/>
</dbReference>
<accession>A0A0F5HJF4</accession>
<dbReference type="GO" id="GO:0006364">
    <property type="term" value="P:rRNA processing"/>
    <property type="evidence" value="ECO:0007669"/>
    <property type="project" value="TreeGrafter"/>
</dbReference>
<proteinExistence type="predicted"/>
<evidence type="ECO:0000259" key="1">
    <source>
        <dbReference type="PROSITE" id="PS50880"/>
    </source>
</evidence>
<keyword evidence="3" id="KW-1185">Reference proteome</keyword>
<evidence type="ECO:0000313" key="2">
    <source>
        <dbReference type="EMBL" id="KKB41702.1"/>
    </source>
</evidence>
<name>A0A0F5I944_BACTR</name>
<gene>
    <name evidence="2" type="ORF">QY95_00509</name>
</gene>
<dbReference type="Pfam" id="PF01751">
    <property type="entry name" value="Toprim"/>
    <property type="match status" value="1"/>
</dbReference>
<dbReference type="PANTHER" id="PTHR39156:SF2">
    <property type="entry name" value="DNA PRIMASE (BACTERIAL TYPE) AND SMALL PRIMASE-LIKE PROTEINS"/>
    <property type="match status" value="1"/>
</dbReference>
<evidence type="ECO:0000313" key="3">
    <source>
        <dbReference type="Proteomes" id="UP000031563"/>
    </source>
</evidence>
<reference evidence="2" key="1">
    <citation type="submission" date="2015-02" db="EMBL/GenBank/DDBJ databases">
        <title>Genome Assembly of Bacillaceae bacterium MTCC 8252.</title>
        <authorList>
            <person name="Verma A."/>
            <person name="Khatri I."/>
            <person name="Mual P."/>
            <person name="Subramanian S."/>
            <person name="Krishnamurthi S."/>
        </authorList>
    </citation>
    <scope>NUCLEOTIDE SEQUENCE [LARGE SCALE GENOMIC DNA]</scope>
    <source>
        <strain evidence="2">MTCC 8252</strain>
    </source>
</reference>
<feature type="domain" description="Toprim" evidence="1">
    <location>
        <begin position="4"/>
        <end position="92"/>
    </location>
</feature>
<protein>
    <submittedName>
        <fullName evidence="2">Toprim domain protein</fullName>
    </submittedName>
</protein>
<dbReference type="STRING" id="1221996.QY95_00509"/>
<organism evidence="2 3">
    <name type="scientific">Bacillus thermotolerans</name>
    <name type="common">Quasibacillus thermotolerans</name>
    <dbReference type="NCBI Taxonomy" id="1221996"/>
    <lineage>
        <taxon>Bacteria</taxon>
        <taxon>Bacillati</taxon>
        <taxon>Bacillota</taxon>
        <taxon>Bacilli</taxon>
        <taxon>Bacillales</taxon>
        <taxon>Bacillaceae</taxon>
        <taxon>Bacillus</taxon>
    </lineage>
</organism>
<dbReference type="PROSITE" id="PS50880">
    <property type="entry name" value="TOPRIM"/>
    <property type="match status" value="1"/>
</dbReference>
<dbReference type="SMART" id="SM00493">
    <property type="entry name" value="TOPRIM"/>
    <property type="match status" value="1"/>
</dbReference>
<dbReference type="InterPro" id="IPR006171">
    <property type="entry name" value="TOPRIM_dom"/>
</dbReference>
<dbReference type="AlphaFoldDB" id="A0A0F5I944"/>
<sequence length="116" mass="13158">MSSEKTIVVEGASDRKRVREIVNEPVEIICTNGTIGVSRMDELIDELFGRDVYILVDADKAGERLRKQFIRELPEARHLYIDRVYKEVAAAPYRHLASVLLGANIDVRGEFLQKDG</sequence>
<dbReference type="PANTHER" id="PTHR39156">
    <property type="entry name" value="RIBONUCLEASE M5"/>
    <property type="match status" value="1"/>
</dbReference>
<dbReference type="InterPro" id="IPR034141">
    <property type="entry name" value="TOPRIM_RNase_M5-like"/>
</dbReference>
<dbReference type="Proteomes" id="UP000031563">
    <property type="component" value="Unassembled WGS sequence"/>
</dbReference>
<accession>A0A0F5I944</accession>
<dbReference type="SUPFAM" id="SSF110455">
    <property type="entry name" value="Toprim domain"/>
    <property type="match status" value="1"/>
</dbReference>
<dbReference type="CDD" id="cd01027">
    <property type="entry name" value="TOPRIM_RNase_M5_like"/>
    <property type="match status" value="1"/>
</dbReference>
<dbReference type="RefSeq" id="WP_408606300.1">
    <property type="nucleotide sequence ID" value="NZ_JWIQ02000006.1"/>
</dbReference>
<dbReference type="Gene3D" id="3.40.1360.10">
    <property type="match status" value="1"/>
</dbReference>
<dbReference type="EMBL" id="JWIR02000019">
    <property type="protein sequence ID" value="KKB41702.1"/>
    <property type="molecule type" value="Genomic_DNA"/>
</dbReference>
<comment type="caution">
    <text evidence="2">The sequence shown here is derived from an EMBL/GenBank/DDBJ whole genome shotgun (WGS) entry which is preliminary data.</text>
</comment>